<dbReference type="InterPro" id="IPR036179">
    <property type="entry name" value="Ig-like_dom_sf"/>
</dbReference>
<sequence>LFLYSFIFYFNYYISSVEFCWALNVTRVVAPPWLAVGGSGDLECQFSLGSETLYSIKWYQGINEIYRYTPGKVRTQQVFHNNFLSVDVNKSSGGKVHVTNVTVGADGAFRCEVSGEAPRFYTDYGVANVRIIALPTSGPELRGVQELYALDDWVQLTCIASETRPAPTLNFSINGKEPRAGWLEPPSTSAGADGLFTTTLRLRFYLRERLIQDAADGAVRVRCTSHVPGLYHESTDVLLHTRARQARASGHEGRVAAGGRLLTSYFLNFQLVFAALLTNVAQQYHHR</sequence>
<evidence type="ECO:0000313" key="1">
    <source>
        <dbReference type="Proteomes" id="UP000694843"/>
    </source>
</evidence>
<dbReference type="PANTHER" id="PTHR21261:SF15">
    <property type="entry name" value="BEATEN PATH IIIA, ISOFORM D-RELATED"/>
    <property type="match status" value="1"/>
</dbReference>
<feature type="non-terminal residue" evidence="2">
    <location>
        <position position="1"/>
    </location>
</feature>
<dbReference type="RefSeq" id="XP_047736041.1">
    <property type="nucleotide sequence ID" value="XM_047880085.1"/>
</dbReference>
<keyword evidence="1" id="KW-1185">Reference proteome</keyword>
<dbReference type="OMA" id="WYINDEE"/>
<dbReference type="Proteomes" id="UP000694843">
    <property type="component" value="Unplaced"/>
</dbReference>
<gene>
    <name evidence="2" type="primary">LOC125177746</name>
</gene>
<accession>A0A979FGJ4</accession>
<dbReference type="PANTHER" id="PTHR21261">
    <property type="entry name" value="BEAT PROTEIN"/>
    <property type="match status" value="1"/>
</dbReference>
<dbReference type="GeneID" id="125177746"/>
<evidence type="ECO:0000313" key="2">
    <source>
        <dbReference type="RefSeq" id="XP_047736041.1"/>
    </source>
</evidence>
<reference evidence="2" key="1">
    <citation type="submission" date="2025-08" db="UniProtKB">
        <authorList>
            <consortium name="RefSeq"/>
        </authorList>
    </citation>
    <scope>IDENTIFICATION</scope>
    <source>
        <tissue evidence="2">Whole organism</tissue>
    </source>
</reference>
<proteinExistence type="predicted"/>
<name>A0A979FGJ4_HYAAZ</name>
<dbReference type="SUPFAM" id="SSF48726">
    <property type="entry name" value="Immunoglobulin"/>
    <property type="match status" value="2"/>
</dbReference>
<dbReference type="Gene3D" id="2.60.40.10">
    <property type="entry name" value="Immunoglobulins"/>
    <property type="match status" value="1"/>
</dbReference>
<dbReference type="AlphaFoldDB" id="A0A979FGJ4"/>
<dbReference type="OrthoDB" id="6366504at2759"/>
<organism evidence="1 2">
    <name type="scientific">Hyalella azteca</name>
    <name type="common">Amphipod</name>
    <dbReference type="NCBI Taxonomy" id="294128"/>
    <lineage>
        <taxon>Eukaryota</taxon>
        <taxon>Metazoa</taxon>
        <taxon>Ecdysozoa</taxon>
        <taxon>Arthropoda</taxon>
        <taxon>Crustacea</taxon>
        <taxon>Multicrustacea</taxon>
        <taxon>Malacostraca</taxon>
        <taxon>Eumalacostraca</taxon>
        <taxon>Peracarida</taxon>
        <taxon>Amphipoda</taxon>
        <taxon>Senticaudata</taxon>
        <taxon>Talitrida</taxon>
        <taxon>Talitroidea</taxon>
        <taxon>Hyalellidae</taxon>
        <taxon>Hyalella</taxon>
    </lineage>
</organism>
<protein>
    <submittedName>
        <fullName evidence="2">Uncharacterized protein LOC125177746</fullName>
    </submittedName>
</protein>
<dbReference type="KEGG" id="hazt:125177746"/>
<dbReference type="InterPro" id="IPR013783">
    <property type="entry name" value="Ig-like_fold"/>
</dbReference>